<protein>
    <submittedName>
        <fullName evidence="7">O-antigen ligase family protein</fullName>
    </submittedName>
</protein>
<feature type="transmembrane region" description="Helical" evidence="5">
    <location>
        <begin position="107"/>
        <end position="123"/>
    </location>
</feature>
<proteinExistence type="predicted"/>
<feature type="transmembrane region" description="Helical" evidence="5">
    <location>
        <begin position="150"/>
        <end position="169"/>
    </location>
</feature>
<feature type="transmembrane region" description="Helical" evidence="5">
    <location>
        <begin position="76"/>
        <end position="95"/>
    </location>
</feature>
<evidence type="ECO:0000256" key="3">
    <source>
        <dbReference type="ARBA" id="ARBA00022989"/>
    </source>
</evidence>
<keyword evidence="7" id="KW-0436">Ligase</keyword>
<keyword evidence="2 5" id="KW-0812">Transmembrane</keyword>
<feature type="transmembrane region" description="Helical" evidence="5">
    <location>
        <begin position="285"/>
        <end position="304"/>
    </location>
</feature>
<evidence type="ECO:0000256" key="5">
    <source>
        <dbReference type="SAM" id="Phobius"/>
    </source>
</evidence>
<feature type="transmembrane region" description="Helical" evidence="5">
    <location>
        <begin position="229"/>
        <end position="248"/>
    </location>
</feature>
<name>A0AA43RLV0_9LACT</name>
<accession>A0AA43RLV0</accession>
<dbReference type="Proteomes" id="UP001171751">
    <property type="component" value="Unassembled WGS sequence"/>
</dbReference>
<feature type="transmembrane region" description="Helical" evidence="5">
    <location>
        <begin position="29"/>
        <end position="46"/>
    </location>
</feature>
<organism evidence="7 8">
    <name type="scientific">Atopococcus tabaci</name>
    <dbReference type="NCBI Taxonomy" id="269774"/>
    <lineage>
        <taxon>Bacteria</taxon>
        <taxon>Bacillati</taxon>
        <taxon>Bacillota</taxon>
        <taxon>Bacilli</taxon>
        <taxon>Lactobacillales</taxon>
        <taxon>Carnobacteriaceae</taxon>
        <taxon>Atopococcus</taxon>
    </lineage>
</organism>
<keyword evidence="8" id="KW-1185">Reference proteome</keyword>
<sequence length="313" mass="36287">MAVSLLYFVFILYFAYYEKNAPPDLFDKLVNICMIASVFIFIYVIFEHLEIVAEWDYSFITSSIDKNHNNRVEATFFNPNYFALMLEFFIAMGLYKLFTSKTSWKKIIYAGLIAGNILAVLYTGNRTSPIVIVAAVLVFLYILSYKKITLLLTSILGISLIWFAISGYYPRIDSLSWALDDRLDIWKTGLKGIQDNWIFGQGPYTYMQIYDLYNGKFTYHAHSIYIDTLLNYGIFGNLILLNAAYRYLKWLIQMHKYPQLKTKAALVWSLLTIFIVHGLTDLAIYWFQTAFVFLALILLVPGLVKAEEDKKSE</sequence>
<evidence type="ECO:0000256" key="4">
    <source>
        <dbReference type="ARBA" id="ARBA00023136"/>
    </source>
</evidence>
<feature type="transmembrane region" description="Helical" evidence="5">
    <location>
        <begin position="260"/>
        <end position="279"/>
    </location>
</feature>
<evidence type="ECO:0000256" key="1">
    <source>
        <dbReference type="ARBA" id="ARBA00004141"/>
    </source>
</evidence>
<comment type="caution">
    <text evidence="7">The sequence shown here is derived from an EMBL/GenBank/DDBJ whole genome shotgun (WGS) entry which is preliminary data.</text>
</comment>
<feature type="transmembrane region" description="Helical" evidence="5">
    <location>
        <begin position="129"/>
        <end position="145"/>
    </location>
</feature>
<dbReference type="Pfam" id="PF04932">
    <property type="entry name" value="Wzy_C"/>
    <property type="match status" value="1"/>
</dbReference>
<evidence type="ECO:0000259" key="6">
    <source>
        <dbReference type="Pfam" id="PF04932"/>
    </source>
</evidence>
<evidence type="ECO:0000313" key="7">
    <source>
        <dbReference type="EMBL" id="MDO5456884.1"/>
    </source>
</evidence>
<reference evidence="7" key="1">
    <citation type="submission" date="2023-07" db="EMBL/GenBank/DDBJ databases">
        <title>Between Cages and Wild: Unraveling the Impact of Captivity on Animal Microbiomes and Antimicrobial Resistance.</title>
        <authorList>
            <person name="Schmartz G.P."/>
            <person name="Rehner J."/>
            <person name="Schuff M.J."/>
            <person name="Becker S.L."/>
            <person name="Kravczyk M."/>
            <person name="Gurevich A."/>
            <person name="Francke R."/>
            <person name="Mueller R."/>
            <person name="Keller V."/>
            <person name="Keller A."/>
        </authorList>
    </citation>
    <scope>NUCLEOTIDE SEQUENCE</scope>
    <source>
        <strain evidence="7">S39M_St_73</strain>
    </source>
</reference>
<dbReference type="GO" id="GO:0016020">
    <property type="term" value="C:membrane"/>
    <property type="evidence" value="ECO:0007669"/>
    <property type="project" value="UniProtKB-SubCell"/>
</dbReference>
<dbReference type="EMBL" id="JAUNQW010000002">
    <property type="protein sequence ID" value="MDO5456884.1"/>
    <property type="molecule type" value="Genomic_DNA"/>
</dbReference>
<feature type="domain" description="O-antigen ligase-related" evidence="6">
    <location>
        <begin position="117"/>
        <end position="240"/>
    </location>
</feature>
<dbReference type="GO" id="GO:0016874">
    <property type="term" value="F:ligase activity"/>
    <property type="evidence" value="ECO:0007669"/>
    <property type="project" value="UniProtKB-KW"/>
</dbReference>
<dbReference type="InterPro" id="IPR051533">
    <property type="entry name" value="WaaL-like"/>
</dbReference>
<gene>
    <name evidence="7" type="ORF">Q4F26_00930</name>
</gene>
<dbReference type="AlphaFoldDB" id="A0AA43RLV0"/>
<dbReference type="PANTHER" id="PTHR37422">
    <property type="entry name" value="TEICHURONIC ACID BIOSYNTHESIS PROTEIN TUAE"/>
    <property type="match status" value="1"/>
</dbReference>
<dbReference type="InterPro" id="IPR007016">
    <property type="entry name" value="O-antigen_ligase-rel_domated"/>
</dbReference>
<evidence type="ECO:0000256" key="2">
    <source>
        <dbReference type="ARBA" id="ARBA00022692"/>
    </source>
</evidence>
<keyword evidence="3 5" id="KW-1133">Transmembrane helix</keyword>
<keyword evidence="4 5" id="KW-0472">Membrane</keyword>
<evidence type="ECO:0000313" key="8">
    <source>
        <dbReference type="Proteomes" id="UP001171751"/>
    </source>
</evidence>
<comment type="subcellular location">
    <subcellularLocation>
        <location evidence="1">Membrane</location>
        <topology evidence="1">Multi-pass membrane protein</topology>
    </subcellularLocation>
</comment>
<dbReference type="PANTHER" id="PTHR37422:SF20">
    <property type="entry name" value="O-ANTIGEN POLYMERASE"/>
    <property type="match status" value="1"/>
</dbReference>